<reference evidence="3" key="1">
    <citation type="journal article" date="2019" name="Int. J. Syst. Evol. Microbiol.">
        <title>The Global Catalogue of Microorganisms (GCM) 10K type strain sequencing project: providing services to taxonomists for standard genome sequencing and annotation.</title>
        <authorList>
            <consortium name="The Broad Institute Genomics Platform"/>
            <consortium name="The Broad Institute Genome Sequencing Center for Infectious Disease"/>
            <person name="Wu L."/>
            <person name="Ma J."/>
        </authorList>
    </citation>
    <scope>NUCLEOTIDE SEQUENCE [LARGE SCALE GENOMIC DNA]</scope>
    <source>
        <strain evidence="3">CCUG 64793</strain>
    </source>
</reference>
<dbReference type="Proteomes" id="UP001597131">
    <property type="component" value="Unassembled WGS sequence"/>
</dbReference>
<organism evidence="2 3">
    <name type="scientific">Salegentibacter chungangensis</name>
    <dbReference type="NCBI Taxonomy" id="1335724"/>
    <lineage>
        <taxon>Bacteria</taxon>
        <taxon>Pseudomonadati</taxon>
        <taxon>Bacteroidota</taxon>
        <taxon>Flavobacteriia</taxon>
        <taxon>Flavobacteriales</taxon>
        <taxon>Flavobacteriaceae</taxon>
        <taxon>Salegentibacter</taxon>
    </lineage>
</organism>
<protein>
    <submittedName>
        <fullName evidence="2">Uncharacterized protein</fullName>
    </submittedName>
</protein>
<keyword evidence="1" id="KW-0472">Membrane</keyword>
<comment type="caution">
    <text evidence="2">The sequence shown here is derived from an EMBL/GenBank/DDBJ whole genome shotgun (WGS) entry which is preliminary data.</text>
</comment>
<evidence type="ECO:0000313" key="3">
    <source>
        <dbReference type="Proteomes" id="UP001597131"/>
    </source>
</evidence>
<proteinExistence type="predicted"/>
<gene>
    <name evidence="2" type="ORF">ACFQ3Q_11760</name>
</gene>
<keyword evidence="1" id="KW-1133">Transmembrane helix</keyword>
<keyword evidence="1" id="KW-0812">Transmembrane</keyword>
<dbReference type="RefSeq" id="WP_380746065.1">
    <property type="nucleotide sequence ID" value="NZ_JBHTLI010000002.1"/>
</dbReference>
<sequence>MSATPIFIFQKYISQNDDFRELYGYVLDGSNFFMYTIFAAGFIIIYLMQGKVTG</sequence>
<name>A0ABW3NU45_9FLAO</name>
<dbReference type="EMBL" id="JBHTLI010000002">
    <property type="protein sequence ID" value="MFD1096430.1"/>
    <property type="molecule type" value="Genomic_DNA"/>
</dbReference>
<evidence type="ECO:0000256" key="1">
    <source>
        <dbReference type="SAM" id="Phobius"/>
    </source>
</evidence>
<feature type="transmembrane region" description="Helical" evidence="1">
    <location>
        <begin position="32"/>
        <end position="48"/>
    </location>
</feature>
<accession>A0ABW3NU45</accession>
<keyword evidence="3" id="KW-1185">Reference proteome</keyword>
<evidence type="ECO:0000313" key="2">
    <source>
        <dbReference type="EMBL" id="MFD1096430.1"/>
    </source>
</evidence>